<dbReference type="GO" id="GO:0042393">
    <property type="term" value="F:histone binding"/>
    <property type="evidence" value="ECO:0007669"/>
    <property type="project" value="TreeGrafter"/>
</dbReference>
<accession>A0AAD4QCY9</accession>
<dbReference type="PANTHER" id="PTHR10145">
    <property type="entry name" value="TRANSCRIPTION ELONGATION FACTOR SPT6"/>
    <property type="match status" value="1"/>
</dbReference>
<feature type="compositionally biased region" description="Basic and acidic residues" evidence="11">
    <location>
        <begin position="165"/>
        <end position="176"/>
    </location>
</feature>
<dbReference type="InterPro" id="IPR000980">
    <property type="entry name" value="SH2"/>
</dbReference>
<name>A0AAD4QCY9_9AGAM</name>
<evidence type="ECO:0000256" key="9">
    <source>
        <dbReference type="ARBA" id="ARBA00093389"/>
    </source>
</evidence>
<keyword evidence="14" id="KW-1185">Reference proteome</keyword>
<dbReference type="SMART" id="SM00252">
    <property type="entry name" value="SH2"/>
    <property type="match status" value="1"/>
</dbReference>
<dbReference type="Pfam" id="PF14635">
    <property type="entry name" value="HHH_7"/>
    <property type="match status" value="1"/>
</dbReference>
<dbReference type="InterPro" id="IPR041692">
    <property type="entry name" value="HHH_9"/>
</dbReference>
<dbReference type="SUPFAM" id="SSF158832">
    <property type="entry name" value="Tex N-terminal region-like"/>
    <property type="match status" value="1"/>
</dbReference>
<dbReference type="InterPro" id="IPR028231">
    <property type="entry name" value="Spt6_YqgF"/>
</dbReference>
<feature type="region of interest" description="Disordered" evidence="11">
    <location>
        <begin position="1010"/>
        <end position="1029"/>
    </location>
</feature>
<dbReference type="Gene3D" id="1.10.10.650">
    <property type="entry name" value="RuvA domain 2-like"/>
    <property type="match status" value="1"/>
</dbReference>
<dbReference type="Pfam" id="PF14639">
    <property type="entry name" value="YqgF"/>
    <property type="match status" value="1"/>
</dbReference>
<keyword evidence="6" id="KW-0727">SH2 domain</keyword>
<feature type="region of interest" description="Disordered" evidence="11">
    <location>
        <begin position="1"/>
        <end position="211"/>
    </location>
</feature>
<dbReference type="GO" id="GO:0034728">
    <property type="term" value="P:nucleosome organization"/>
    <property type="evidence" value="ECO:0007669"/>
    <property type="project" value="TreeGrafter"/>
</dbReference>
<evidence type="ECO:0000313" key="13">
    <source>
        <dbReference type="EMBL" id="KAH9001165.1"/>
    </source>
</evidence>
<feature type="compositionally biased region" description="Basic residues" evidence="11">
    <location>
        <begin position="75"/>
        <end position="88"/>
    </location>
</feature>
<feature type="compositionally biased region" description="Acidic residues" evidence="11">
    <location>
        <begin position="57"/>
        <end position="70"/>
    </location>
</feature>
<feature type="domain" description="S1 motif" evidence="12">
    <location>
        <begin position="1140"/>
        <end position="1213"/>
    </location>
</feature>
<dbReference type="GO" id="GO:0005694">
    <property type="term" value="C:chromosome"/>
    <property type="evidence" value="ECO:0007669"/>
    <property type="project" value="UniProtKB-SubCell"/>
</dbReference>
<dbReference type="GO" id="GO:0003677">
    <property type="term" value="F:DNA binding"/>
    <property type="evidence" value="ECO:0007669"/>
    <property type="project" value="InterPro"/>
</dbReference>
<evidence type="ECO:0000256" key="4">
    <source>
        <dbReference type="ARBA" id="ARBA00020248"/>
    </source>
</evidence>
<evidence type="ECO:0000313" key="14">
    <source>
        <dbReference type="Proteomes" id="UP001201163"/>
    </source>
</evidence>
<evidence type="ECO:0000256" key="3">
    <source>
        <dbReference type="ARBA" id="ARBA00009253"/>
    </source>
</evidence>
<dbReference type="Gene3D" id="1.10.10.2740">
    <property type="entry name" value="Spt6, Death-like domain"/>
    <property type="match status" value="1"/>
</dbReference>
<dbReference type="InterPro" id="IPR010994">
    <property type="entry name" value="RuvA_2-like"/>
</dbReference>
<dbReference type="InterPro" id="IPR023319">
    <property type="entry name" value="Tex-like_HTH_dom_sf"/>
</dbReference>
<keyword evidence="13" id="KW-0251">Elongation factor</keyword>
<dbReference type="CDD" id="cd09928">
    <property type="entry name" value="SH2_Cterm_SPT6_like"/>
    <property type="match status" value="1"/>
</dbReference>
<dbReference type="PANTHER" id="PTHR10145:SF6">
    <property type="entry name" value="TRANSCRIPTION ELONGATION FACTOR SPT6"/>
    <property type="match status" value="1"/>
</dbReference>
<dbReference type="InterPro" id="IPR049540">
    <property type="entry name" value="Spt6-like_S1"/>
</dbReference>
<dbReference type="PROSITE" id="PS50126">
    <property type="entry name" value="S1"/>
    <property type="match status" value="1"/>
</dbReference>
<dbReference type="InterPro" id="IPR012340">
    <property type="entry name" value="NA-bd_OB-fold"/>
</dbReference>
<dbReference type="InterPro" id="IPR012337">
    <property type="entry name" value="RNaseH-like_sf"/>
</dbReference>
<dbReference type="InterPro" id="IPR017072">
    <property type="entry name" value="TF_Spt6"/>
</dbReference>
<sequence length="1571" mass="178742">MSSPPAELESQERREDTMPVDAAEDEQGGLNDVVSADSSEELEDDEEEARRIREGFIVDEDEDDEDNRDDEGERKRRRKRRKKHHHRRALDDEEMLEDDDLELLEENTGETFARSKTKLTRLRRGRDSGSPPIASTSRHKSVVESSEDDLDLGAPVTLRPNDISRIWDDDKGAGGREEEEDLDDMDNFIDYDDEEEGHGDMDEEEREERRRERRRLEKERRKALGSHPELTGIDASAWDEIYEVFGDGRDYEWALAEDDDNYHDATAKPDTNFQDVFEPSEIRDRLLTEEDDLIRYQDTPERLQLAASTLSQSSGLSTLVPLTKHDLEDASTWVLTRLSDRKERDYFRQDGQYFHLLEELVSAITFSLRCLFLQEFEVPYIWVHKRDYISYFSAQDIRTRVELLSLSELWRVFDLGQKYRSLLERKRVLDAYYKQFGLSDEYYEVEIRRKVDSVEMVSDATEWLGLRHKSASKNKDQFELRFHDDEDQATGVKKKKLPSRISSYELAKHSVVSKLAEGFGLKPHEIVMNFVSRTKSYWVDDQDLGPEAYAEQFVDPDPAKALPASELLRRARMIIATELGKDPLLRQVVRQKFKSFARVSVQPTERGLNKIDEHHPYFAFKYLLNKPVEDLRLTHKFLNILAAEANHFVTVSITMLDDEKSDLENDLATAFISDSFSDTVNAWNAERRRIIAETMDQHLMPHGAKWTREWLREEVEDLLARQCGETLRERIDVAPFKVDDFQPGETPAVLAVSWGKGDPQKDHITLVFLDEAGRLREHTRIDNLNDVEYQDEFRDFVRRRKPDVIAIGGFSVATTRLSSQVKETLHQNLAEDGTLANPGDAQEFSRIAITYVSDEVARKYQHSNRVADELASFSPIIKYCIGLSRYVQNPLNEYAALGPDITTIVFEEQYQHLIPREKLFVALERVLVDCVNRVGVDINRAVTDPYYQHLLLYVCGLGPRKAQALVKKIGSLGGNLSNRDQFVKASLLTTKIFMNAAGFLRIPQESFSKSSKARNSEDSDLQDPLDNTRIHPEDYDLARKMATDALELDEEDIHGELPSHVVSLIMDDDDNVKKLDELNLDEFAVNLMESGGERKRHTLNLIRSELIRPFGDNRRPLSRPTDWEVVIMLSGETERTLRAGLIVSVLVVWTRQGAVSVRLDSGIEGIIDSHYLADGDVARVDNVVKKGQTIAAVIANVKLDVSHDNISVELSARPSDVQGGDSQFRRVKHDECWNFPRWERDKELQERKKRAEVDKSRRIVKHPNFHNFNSQDAEAYLDRQERGDVVIRPSSKGMNHLAVTWKVDDKLYQHIDVVEPNADPNGQNLGGQLVVDGKYEFSDLDELIVNHVQALARRVEELMAFEKFKPGPEDELHLFLKNFVAANPSKSAYGFTLNRRRPGHFNLCFLANKSSTIQTWPVRVAPEAFYLFDTPATGVPELCDAFKLRQIHDSQNLGSAASGKTPYAARTPGRTPALSGMATPGRVSVRQPGRTPNPYGGQSTHPSIMAGRATPGQPTMSGYSQTPLAGYQTPFGQRAAPPPTGFGQTGSVGMNPRPALIQNDGGWGAGSSGGW</sequence>
<dbReference type="GO" id="GO:0008023">
    <property type="term" value="C:transcription elongation factor complex"/>
    <property type="evidence" value="ECO:0007669"/>
    <property type="project" value="TreeGrafter"/>
</dbReference>
<dbReference type="Pfam" id="PF21710">
    <property type="entry name" value="Spt6_S1"/>
    <property type="match status" value="1"/>
</dbReference>
<gene>
    <name evidence="13" type="ORF">EDB92DRAFT_1825146</name>
</gene>
<dbReference type="Proteomes" id="UP001201163">
    <property type="component" value="Unassembled WGS sequence"/>
</dbReference>
<dbReference type="Gene3D" id="3.30.420.140">
    <property type="entry name" value="YqgF/RNase H-like domain"/>
    <property type="match status" value="1"/>
</dbReference>
<dbReference type="GO" id="GO:0140673">
    <property type="term" value="P:transcription elongation-coupled chromatin remodeling"/>
    <property type="evidence" value="ECO:0007669"/>
    <property type="project" value="InterPro"/>
</dbReference>
<dbReference type="InterPro" id="IPR055179">
    <property type="entry name" value="Tex-like_central_region"/>
</dbReference>
<dbReference type="InterPro" id="IPR028083">
    <property type="entry name" value="Spt6_acidic_N_dom"/>
</dbReference>
<dbReference type="SUPFAM" id="SSF55550">
    <property type="entry name" value="SH2 domain"/>
    <property type="match status" value="1"/>
</dbReference>
<dbReference type="PIRSF" id="PIRSF036947">
    <property type="entry name" value="Spt6"/>
    <property type="match status" value="1"/>
</dbReference>
<comment type="subcellular location">
    <subcellularLocation>
        <location evidence="2">Chromosome</location>
    </subcellularLocation>
    <subcellularLocation>
        <location evidence="1 10">Nucleus</location>
    </subcellularLocation>
</comment>
<proteinExistence type="inferred from homology"/>
<protein>
    <recommendedName>
        <fullName evidence="4 10">Transcription elongation factor Spt6</fullName>
    </recommendedName>
</protein>
<dbReference type="InterPro" id="IPR035019">
    <property type="entry name" value="Spt6_SH2_N"/>
</dbReference>
<dbReference type="Pfam" id="PF14641">
    <property type="entry name" value="HTH_44"/>
    <property type="match status" value="1"/>
</dbReference>
<evidence type="ECO:0000256" key="2">
    <source>
        <dbReference type="ARBA" id="ARBA00004286"/>
    </source>
</evidence>
<dbReference type="Gene3D" id="1.10.150.850">
    <property type="entry name" value="Spt6, helix-hairpin-helix domain"/>
    <property type="match status" value="1"/>
</dbReference>
<dbReference type="Gene3D" id="3.30.505.10">
    <property type="entry name" value="SH2 domain"/>
    <property type="match status" value="2"/>
</dbReference>
<evidence type="ECO:0000256" key="5">
    <source>
        <dbReference type="ARBA" id="ARBA00022454"/>
    </source>
</evidence>
<evidence type="ECO:0000256" key="6">
    <source>
        <dbReference type="ARBA" id="ARBA00022999"/>
    </source>
</evidence>
<evidence type="ECO:0000256" key="8">
    <source>
        <dbReference type="ARBA" id="ARBA00023242"/>
    </source>
</evidence>
<dbReference type="Pfam" id="PF14633">
    <property type="entry name" value="SH2_2"/>
    <property type="match status" value="1"/>
</dbReference>
<dbReference type="Gene3D" id="1.10.3500.10">
    <property type="entry name" value="Tex N-terminal region-like"/>
    <property type="match status" value="1"/>
</dbReference>
<feature type="compositionally biased region" description="Basic residues" evidence="11">
    <location>
        <begin position="115"/>
        <end position="124"/>
    </location>
</feature>
<evidence type="ECO:0000256" key="10">
    <source>
        <dbReference type="PIRNR" id="PIRNR036947"/>
    </source>
</evidence>
<dbReference type="GO" id="GO:0003746">
    <property type="term" value="F:translation elongation factor activity"/>
    <property type="evidence" value="ECO:0007669"/>
    <property type="project" value="UniProtKB-KW"/>
</dbReference>
<dbReference type="InterPro" id="IPR042066">
    <property type="entry name" value="Spt6_death-like"/>
</dbReference>
<comment type="similarity">
    <text evidence="3 10">Belongs to the SPT6 family.</text>
</comment>
<keyword evidence="7 10" id="KW-0804">Transcription</keyword>
<evidence type="ECO:0000256" key="7">
    <source>
        <dbReference type="ARBA" id="ARBA00023163"/>
    </source>
</evidence>
<comment type="function">
    <text evidence="9">Histone H3-H4 chaperone that plays a role in maintenance of chromatin structure during RNA polymerase II transcription elongation thereby repressing transcription initiation from cryptic promoters. Mediates the reassembly of nucleosomes onto the promoters of at least a selected set of genes during repression; the nucleosome reassembly is essential for transcriptional repression. Essential for viability.</text>
</comment>
<dbReference type="Pfam" id="PF17674">
    <property type="entry name" value="HHH_9"/>
    <property type="match status" value="1"/>
</dbReference>
<evidence type="ECO:0000256" key="11">
    <source>
        <dbReference type="SAM" id="MobiDB-lite"/>
    </source>
</evidence>
<dbReference type="FunFam" id="3.30.505.10:FF:000056">
    <property type="entry name" value="Transcription elongation factor Spt6"/>
    <property type="match status" value="1"/>
</dbReference>
<evidence type="ECO:0000256" key="1">
    <source>
        <dbReference type="ARBA" id="ARBA00004123"/>
    </source>
</evidence>
<dbReference type="FunFam" id="1.10.10.2740:FF:000002">
    <property type="entry name" value="Transcription elongation factor Spt6"/>
    <property type="match status" value="1"/>
</dbReference>
<feature type="compositionally biased region" description="Acidic residues" evidence="11">
    <location>
        <begin position="91"/>
        <end position="108"/>
    </location>
</feature>
<dbReference type="InterPro" id="IPR035018">
    <property type="entry name" value="Spt6_SH2_C"/>
</dbReference>
<keyword evidence="13" id="KW-0648">Protein biosynthesis</keyword>
<dbReference type="InterPro" id="IPR023323">
    <property type="entry name" value="Tex-like_dom_sf"/>
</dbReference>
<dbReference type="EMBL" id="JAKELL010000001">
    <property type="protein sequence ID" value="KAH9001165.1"/>
    <property type="molecule type" value="Genomic_DNA"/>
</dbReference>
<dbReference type="CDD" id="cd09918">
    <property type="entry name" value="SH2_Nterm_SPT6_like"/>
    <property type="match status" value="1"/>
</dbReference>
<dbReference type="InterPro" id="IPR037027">
    <property type="entry name" value="YqgF/RNaseH-like_dom_sf"/>
</dbReference>
<dbReference type="Pfam" id="PF22706">
    <property type="entry name" value="Tex_central_region"/>
    <property type="match status" value="1"/>
</dbReference>
<evidence type="ECO:0000259" key="12">
    <source>
        <dbReference type="PROSITE" id="PS50126"/>
    </source>
</evidence>
<feature type="compositionally biased region" description="Acidic residues" evidence="11">
    <location>
        <begin position="38"/>
        <end position="47"/>
    </location>
</feature>
<dbReference type="Pfam" id="PF14632">
    <property type="entry name" value="SPT6_acidic"/>
    <property type="match status" value="1"/>
</dbReference>
<feature type="region of interest" description="Disordered" evidence="11">
    <location>
        <begin position="1453"/>
        <end position="1503"/>
    </location>
</feature>
<dbReference type="SUPFAM" id="SSF47781">
    <property type="entry name" value="RuvA domain 2-like"/>
    <property type="match status" value="2"/>
</dbReference>
<keyword evidence="5" id="KW-0158">Chromosome</keyword>
<dbReference type="InterPro" id="IPR003029">
    <property type="entry name" value="S1_domain"/>
</dbReference>
<dbReference type="InterPro" id="IPR032706">
    <property type="entry name" value="Spt6_HHH"/>
</dbReference>
<dbReference type="InterPro" id="IPR036860">
    <property type="entry name" value="SH2_dom_sf"/>
</dbReference>
<feature type="compositionally biased region" description="Acidic residues" evidence="11">
    <location>
        <begin position="177"/>
        <end position="206"/>
    </location>
</feature>
<dbReference type="FunFam" id="1.10.150.850:FF:000001">
    <property type="entry name" value="Transcription elongation factor spt6"/>
    <property type="match status" value="1"/>
</dbReference>
<dbReference type="GO" id="GO:0031491">
    <property type="term" value="F:nucleosome binding"/>
    <property type="evidence" value="ECO:0007669"/>
    <property type="project" value="TreeGrafter"/>
</dbReference>
<keyword evidence="8 10" id="KW-0539">Nucleus</keyword>
<dbReference type="InterPro" id="IPR035420">
    <property type="entry name" value="Spt6_SH2"/>
</dbReference>
<comment type="caution">
    <text evidence="13">The sequence shown here is derived from an EMBL/GenBank/DDBJ whole genome shotgun (WGS) entry which is preliminary data.</text>
</comment>
<organism evidence="13 14">
    <name type="scientific">Lactarius akahatsu</name>
    <dbReference type="NCBI Taxonomy" id="416441"/>
    <lineage>
        <taxon>Eukaryota</taxon>
        <taxon>Fungi</taxon>
        <taxon>Dikarya</taxon>
        <taxon>Basidiomycota</taxon>
        <taxon>Agaricomycotina</taxon>
        <taxon>Agaricomycetes</taxon>
        <taxon>Russulales</taxon>
        <taxon>Russulaceae</taxon>
        <taxon>Lactarius</taxon>
    </lineage>
</organism>
<dbReference type="Gene3D" id="2.40.50.140">
    <property type="entry name" value="Nucleic acid-binding proteins"/>
    <property type="match status" value="1"/>
</dbReference>
<comment type="function">
    <text evidence="10">Plays a role in maintenance of chromatin structure during RNA polymerase II transcription elongation thereby repressing transcription initiation from cryptic promoters. Mediates the reassembly of nucleosomes onto the promoters of at least a selected set of genes during repression; the nucleosome reassembly is essential for transcriptional repression.</text>
</comment>
<dbReference type="SUPFAM" id="SSF53098">
    <property type="entry name" value="Ribonuclease H-like"/>
    <property type="match status" value="1"/>
</dbReference>
<dbReference type="InterPro" id="IPR028088">
    <property type="entry name" value="Spt6_HTH_DNA-bd_dom"/>
</dbReference>
<reference evidence="13" key="1">
    <citation type="submission" date="2022-01" db="EMBL/GenBank/DDBJ databases">
        <title>Comparative genomics reveals a dynamic genome evolution in the ectomycorrhizal milk-cap (Lactarius) mushrooms.</title>
        <authorList>
            <consortium name="DOE Joint Genome Institute"/>
            <person name="Lebreton A."/>
            <person name="Tang N."/>
            <person name="Kuo A."/>
            <person name="LaButti K."/>
            <person name="Drula E."/>
            <person name="Barry K."/>
            <person name="Clum A."/>
            <person name="Lipzen A."/>
            <person name="Mousain D."/>
            <person name="Ng V."/>
            <person name="Wang R."/>
            <person name="Wang X."/>
            <person name="Dai Y."/>
            <person name="Henrissat B."/>
            <person name="Grigoriev I.V."/>
            <person name="Guerin-Laguette A."/>
            <person name="Yu F."/>
            <person name="Martin F.M."/>
        </authorList>
    </citation>
    <scope>NUCLEOTIDE SEQUENCE</scope>
    <source>
        <strain evidence="13">QP</strain>
    </source>
</reference>